<dbReference type="EMBL" id="CALOZG010000003">
    <property type="protein sequence ID" value="CAH3995462.1"/>
    <property type="molecule type" value="Genomic_DNA"/>
</dbReference>
<evidence type="ECO:0000256" key="1">
    <source>
        <dbReference type="ARBA" id="ARBA00006347"/>
    </source>
</evidence>
<dbReference type="PANTHER" id="PTHR45672">
    <property type="entry name" value="PROTEIN DISULFIDE-ISOMERASE C17H9.14C-RELATED"/>
    <property type="match status" value="1"/>
</dbReference>
<dbReference type="PROSITE" id="PS00194">
    <property type="entry name" value="THIOREDOXIN_1"/>
    <property type="match status" value="1"/>
</dbReference>
<dbReference type="CDD" id="cd02961">
    <property type="entry name" value="PDI_a_family"/>
    <property type="match status" value="1"/>
</dbReference>
<accession>A0A9P0T523</accession>
<feature type="domain" description="Thioredoxin" evidence="5">
    <location>
        <begin position="15"/>
        <end position="134"/>
    </location>
</feature>
<dbReference type="OrthoDB" id="71336at2759"/>
<dbReference type="InterPro" id="IPR051063">
    <property type="entry name" value="PDI"/>
</dbReference>
<feature type="domain" description="Thioredoxin" evidence="5">
    <location>
        <begin position="247"/>
        <end position="380"/>
    </location>
</feature>
<dbReference type="GO" id="GO:0003756">
    <property type="term" value="F:protein disulfide isomerase activity"/>
    <property type="evidence" value="ECO:0007669"/>
    <property type="project" value="TreeGrafter"/>
</dbReference>
<evidence type="ECO:0000259" key="5">
    <source>
        <dbReference type="PROSITE" id="PS51352"/>
    </source>
</evidence>
<feature type="chain" id="PRO_5040369767" description="Thioredoxin domain-containing protein" evidence="4">
    <location>
        <begin position="23"/>
        <end position="450"/>
    </location>
</feature>
<dbReference type="InterPro" id="IPR013766">
    <property type="entry name" value="Thioredoxin_domain"/>
</dbReference>
<comment type="caution">
    <text evidence="6">The sequence shown here is derived from an EMBL/GenBank/DDBJ whole genome shotgun (WGS) entry which is preliminary data.</text>
</comment>
<comment type="similarity">
    <text evidence="1">Belongs to the protein disulfide isomerase family.</text>
</comment>
<dbReference type="Pfam" id="PF00085">
    <property type="entry name" value="Thioredoxin"/>
    <property type="match status" value="3"/>
</dbReference>
<evidence type="ECO:0000313" key="6">
    <source>
        <dbReference type="EMBL" id="CAH3995462.1"/>
    </source>
</evidence>
<sequence>MGSWTLLLVSFFFISLIENVAPVAGSTYEYDADVFKLQIKELDGNFIMFYAPWCRHCTEFEPIWIELGELINTKDSQFAIAQVDCTKYHKLCHDNDITGYPTLLYFHKNSFTPIEYKGTRDLPSLTLFLSEVFTMKEEIKQEKPDKEVKVYSGMAHLNDHNIEKFISSGQHFIMFYAPWCGASQKLAPIWAELAVQYAQNEYIQIGQVNCMLSEMTCKNFDIKQYPYLLWIVNGRIMGVAVEMYTLDELKEYVQKMLLAENHDPEKFMKKKKVLPVARITEETFETFLQKDLVFVNYFAPWCAHCMQLNPLWLKLGEKFQNESRVLIADVDCVRSKTVCEMEKINGLPTLILYKNKEIVSLENGGQPFESLVTLVNEHLDDKSLDVKEDEKNLQSEAGPLKKDVTDKTKPDIKDRTSENDISGSDEIIIQNELTDEDKIIVKDKNTKDEL</sequence>
<dbReference type="Proteomes" id="UP001152562">
    <property type="component" value="Unassembled WGS sequence"/>
</dbReference>
<feature type="compositionally biased region" description="Basic and acidic residues" evidence="3">
    <location>
        <begin position="389"/>
        <end position="418"/>
    </location>
</feature>
<dbReference type="Gene3D" id="3.40.30.10">
    <property type="entry name" value="Glutaredoxin"/>
    <property type="match status" value="3"/>
</dbReference>
<dbReference type="PANTHER" id="PTHR45672:SF3">
    <property type="entry name" value="THIOREDOXIN DOMAIN-CONTAINING PROTEIN 5"/>
    <property type="match status" value="1"/>
</dbReference>
<dbReference type="PROSITE" id="PS51352">
    <property type="entry name" value="THIOREDOXIN_2"/>
    <property type="match status" value="2"/>
</dbReference>
<keyword evidence="7" id="KW-1185">Reference proteome</keyword>
<protein>
    <recommendedName>
        <fullName evidence="5">Thioredoxin domain-containing protein</fullName>
    </recommendedName>
</protein>
<evidence type="ECO:0000256" key="2">
    <source>
        <dbReference type="ARBA" id="ARBA00022729"/>
    </source>
</evidence>
<evidence type="ECO:0000256" key="3">
    <source>
        <dbReference type="SAM" id="MobiDB-lite"/>
    </source>
</evidence>
<organism evidence="6 7">
    <name type="scientific">Pieris brassicae</name>
    <name type="common">White butterfly</name>
    <name type="synonym">Large white butterfly</name>
    <dbReference type="NCBI Taxonomy" id="7116"/>
    <lineage>
        <taxon>Eukaryota</taxon>
        <taxon>Metazoa</taxon>
        <taxon>Ecdysozoa</taxon>
        <taxon>Arthropoda</taxon>
        <taxon>Hexapoda</taxon>
        <taxon>Insecta</taxon>
        <taxon>Pterygota</taxon>
        <taxon>Neoptera</taxon>
        <taxon>Endopterygota</taxon>
        <taxon>Lepidoptera</taxon>
        <taxon>Glossata</taxon>
        <taxon>Ditrysia</taxon>
        <taxon>Papilionoidea</taxon>
        <taxon>Pieridae</taxon>
        <taxon>Pierinae</taxon>
        <taxon>Pieris</taxon>
    </lineage>
</organism>
<dbReference type="InterPro" id="IPR036249">
    <property type="entry name" value="Thioredoxin-like_sf"/>
</dbReference>
<dbReference type="AlphaFoldDB" id="A0A9P0T523"/>
<evidence type="ECO:0000256" key="4">
    <source>
        <dbReference type="SAM" id="SignalP"/>
    </source>
</evidence>
<feature type="region of interest" description="Disordered" evidence="3">
    <location>
        <begin position="389"/>
        <end position="424"/>
    </location>
</feature>
<reference evidence="6" key="1">
    <citation type="submission" date="2022-05" db="EMBL/GenBank/DDBJ databases">
        <authorList>
            <person name="Okamura Y."/>
        </authorList>
    </citation>
    <scope>NUCLEOTIDE SEQUENCE</scope>
</reference>
<evidence type="ECO:0000313" key="7">
    <source>
        <dbReference type="Proteomes" id="UP001152562"/>
    </source>
</evidence>
<dbReference type="InterPro" id="IPR017937">
    <property type="entry name" value="Thioredoxin_CS"/>
</dbReference>
<dbReference type="GO" id="GO:0005783">
    <property type="term" value="C:endoplasmic reticulum"/>
    <property type="evidence" value="ECO:0007669"/>
    <property type="project" value="TreeGrafter"/>
</dbReference>
<dbReference type="GO" id="GO:0006457">
    <property type="term" value="P:protein folding"/>
    <property type="evidence" value="ECO:0007669"/>
    <property type="project" value="TreeGrafter"/>
</dbReference>
<dbReference type="SUPFAM" id="SSF52833">
    <property type="entry name" value="Thioredoxin-like"/>
    <property type="match status" value="3"/>
</dbReference>
<keyword evidence="2 4" id="KW-0732">Signal</keyword>
<proteinExistence type="inferred from homology"/>
<feature type="signal peptide" evidence="4">
    <location>
        <begin position="1"/>
        <end position="22"/>
    </location>
</feature>
<gene>
    <name evidence="6" type="ORF">PIBRA_LOCUS2335</name>
</gene>
<name>A0A9P0T523_PIEBR</name>